<proteinExistence type="predicted"/>
<feature type="coiled-coil region" evidence="1">
    <location>
        <begin position="188"/>
        <end position="215"/>
    </location>
</feature>
<gene>
    <name evidence="3" type="ORF">BDP27DRAFT_1316114</name>
</gene>
<evidence type="ECO:0000313" key="3">
    <source>
        <dbReference type="EMBL" id="KAF9074877.1"/>
    </source>
</evidence>
<reference evidence="3" key="1">
    <citation type="submission" date="2020-11" db="EMBL/GenBank/DDBJ databases">
        <authorList>
            <consortium name="DOE Joint Genome Institute"/>
            <person name="Ahrendt S."/>
            <person name="Riley R."/>
            <person name="Andreopoulos W."/>
            <person name="Labutti K."/>
            <person name="Pangilinan J."/>
            <person name="Ruiz-Duenas F.J."/>
            <person name="Barrasa J.M."/>
            <person name="Sanchez-Garcia M."/>
            <person name="Camarero S."/>
            <person name="Miyauchi S."/>
            <person name="Serrano A."/>
            <person name="Linde D."/>
            <person name="Babiker R."/>
            <person name="Drula E."/>
            <person name="Ayuso-Fernandez I."/>
            <person name="Pacheco R."/>
            <person name="Padilla G."/>
            <person name="Ferreira P."/>
            <person name="Barriuso J."/>
            <person name="Kellner H."/>
            <person name="Castanera R."/>
            <person name="Alfaro M."/>
            <person name="Ramirez L."/>
            <person name="Pisabarro A.G."/>
            <person name="Kuo A."/>
            <person name="Tritt A."/>
            <person name="Lipzen A."/>
            <person name="He G."/>
            <person name="Yan M."/>
            <person name="Ng V."/>
            <person name="Cullen D."/>
            <person name="Martin F."/>
            <person name="Rosso M.-N."/>
            <person name="Henrissat B."/>
            <person name="Hibbett D."/>
            <person name="Martinez A.T."/>
            <person name="Grigoriev I.V."/>
        </authorList>
    </citation>
    <scope>NUCLEOTIDE SEQUENCE</scope>
    <source>
        <strain evidence="3">AH 40177</strain>
    </source>
</reference>
<evidence type="ECO:0000256" key="2">
    <source>
        <dbReference type="SAM" id="MobiDB-lite"/>
    </source>
</evidence>
<comment type="caution">
    <text evidence="3">The sequence shown here is derived from an EMBL/GenBank/DDBJ whole genome shotgun (WGS) entry which is preliminary data.</text>
</comment>
<evidence type="ECO:0000256" key="1">
    <source>
        <dbReference type="SAM" id="Coils"/>
    </source>
</evidence>
<dbReference type="OrthoDB" id="2874823at2759"/>
<accession>A0A9P5Q6B3</accession>
<feature type="compositionally biased region" description="Basic residues" evidence="2">
    <location>
        <begin position="226"/>
        <end position="241"/>
    </location>
</feature>
<name>A0A9P5Q6B3_9AGAR</name>
<organism evidence="3 4">
    <name type="scientific">Rhodocollybia butyracea</name>
    <dbReference type="NCBI Taxonomy" id="206335"/>
    <lineage>
        <taxon>Eukaryota</taxon>
        <taxon>Fungi</taxon>
        <taxon>Dikarya</taxon>
        <taxon>Basidiomycota</taxon>
        <taxon>Agaricomycotina</taxon>
        <taxon>Agaricomycetes</taxon>
        <taxon>Agaricomycetidae</taxon>
        <taxon>Agaricales</taxon>
        <taxon>Marasmiineae</taxon>
        <taxon>Omphalotaceae</taxon>
        <taxon>Rhodocollybia</taxon>
    </lineage>
</organism>
<dbReference type="Proteomes" id="UP000772434">
    <property type="component" value="Unassembled WGS sequence"/>
</dbReference>
<dbReference type="AlphaFoldDB" id="A0A9P5Q6B3"/>
<evidence type="ECO:0000313" key="4">
    <source>
        <dbReference type="Proteomes" id="UP000772434"/>
    </source>
</evidence>
<protein>
    <submittedName>
        <fullName evidence="3">Uncharacterized protein</fullName>
    </submittedName>
</protein>
<feature type="region of interest" description="Disordered" evidence="2">
    <location>
        <begin position="217"/>
        <end position="241"/>
    </location>
</feature>
<dbReference type="EMBL" id="JADNRY010000011">
    <property type="protein sequence ID" value="KAF9074877.1"/>
    <property type="molecule type" value="Genomic_DNA"/>
</dbReference>
<keyword evidence="4" id="KW-1185">Reference proteome</keyword>
<sequence>MFQLDPTAPDFIFRYEGMDPKDAQKKSTAWVVDQGQPGAYYYYRMEDDELFKFDGYDGYSPEEFIRAAAAVTPEHRIPGAGLEQMAQELSDVPALPDAEHSARSFAEDCDIQLNDFEQRLAALEGEEKDSILSLITDGDTEEGPVTEEEKTNVLRARYESYKSYGVYSVYSLSTEDPLSTLNERKKQQMKYLDQVEDFEGRVEELKKDLHTITDDEGEFEIVKPQSRGRRRKDERKRLRKE</sequence>
<keyword evidence="1" id="KW-0175">Coiled coil</keyword>